<gene>
    <name evidence="2" type="ORF">AAE3_LOCUS6586</name>
</gene>
<evidence type="ECO:0000313" key="2">
    <source>
        <dbReference type="EMBL" id="CAA7264268.1"/>
    </source>
</evidence>
<comment type="caution">
    <text evidence="2">The sequence shown here is derived from an EMBL/GenBank/DDBJ whole genome shotgun (WGS) entry which is preliminary data.</text>
</comment>
<proteinExistence type="predicted"/>
<feature type="compositionally biased region" description="Basic and acidic residues" evidence="1">
    <location>
        <begin position="407"/>
        <end position="418"/>
    </location>
</feature>
<feature type="region of interest" description="Disordered" evidence="1">
    <location>
        <begin position="142"/>
        <end position="166"/>
    </location>
</feature>
<dbReference type="OrthoDB" id="3270670at2759"/>
<evidence type="ECO:0000256" key="1">
    <source>
        <dbReference type="SAM" id="MobiDB-lite"/>
    </source>
</evidence>
<reference evidence="2 3" key="1">
    <citation type="submission" date="2020-01" db="EMBL/GenBank/DDBJ databases">
        <authorList>
            <person name="Gupta K D."/>
        </authorList>
    </citation>
    <scope>NUCLEOTIDE SEQUENCE [LARGE SCALE GENOMIC DNA]</scope>
</reference>
<feature type="region of interest" description="Disordered" evidence="1">
    <location>
        <begin position="184"/>
        <end position="227"/>
    </location>
</feature>
<name>A0A8S0W643_CYCAE</name>
<sequence length="748" mass="81014">MSQLLHDRRVPPYYERPPVPAMSLAPAHISHWPQFYTELSPQPSSFTGYLPAAQISVPQSPSYTVSWPNTATSGPSHLQQNVIVPRSSATGPDPHSLTHQQSLLSDFRATSQRAALSCSPRLVQQDTVASYAFELDRVRSPSSHASASDFGASEREDVRAWDGSSSSLEEIGFSTTDIGELGVTGSSIASERADEYTESSRSGSRHSSVPVSITASTSSSSRTSVKVEPEDLDGRFIMELSAFRSPSSGQASSSTASTSSLTAVAYNSSLLSQALAPPTEVPLRATQASKEMRRMMGVFRLNPFAMHSLSMGTNGDGDDYNGLGSPTSAGAAPWCGGEARPLEEEPVMLEFQLDIVGLDEVDQDGVERVASPFPSLEAKAEVELRSFSPSFQLHHDDVDIDAQAHSCDSRDAEAENRQDIQSCRGSEYGQGQDGRPGVWEEDNSGSHPDMISTTTRLVPASFAEVANVSLRQPEAQHGYVPQVPSSSLRRLPSPSLWDAITEDYRRQAEGVSDREMSAPAISKADFAHQRVAKLHATTSHPYLRRGSLQHHPTPVQPSHATFETRLSPRPIPMHASPATMLLNMPTHHSQPHTEANQYHHQPHATIENNHFHPPQHIRPPHPSHLALYGGGLVPTLTDTVSTVDTFDRASAFKQPSSSYMRLERGLQDHRASQDGRNAAHGTIIVTNSAQAGGYAPSPDEVSMVFGSTTETLHRHPGTFTFAAAANARRWSLPETSVTLANGRLEGNV</sequence>
<feature type="region of interest" description="Disordered" evidence="1">
    <location>
        <begin position="407"/>
        <end position="449"/>
    </location>
</feature>
<evidence type="ECO:0000313" key="3">
    <source>
        <dbReference type="Proteomes" id="UP000467700"/>
    </source>
</evidence>
<accession>A0A8S0W643</accession>
<dbReference type="AlphaFoldDB" id="A0A8S0W643"/>
<dbReference type="Proteomes" id="UP000467700">
    <property type="component" value="Unassembled WGS sequence"/>
</dbReference>
<dbReference type="EMBL" id="CACVBS010000044">
    <property type="protein sequence ID" value="CAA7264268.1"/>
    <property type="molecule type" value="Genomic_DNA"/>
</dbReference>
<feature type="compositionally biased region" description="Low complexity" evidence="1">
    <location>
        <begin position="199"/>
        <end position="224"/>
    </location>
</feature>
<organism evidence="2 3">
    <name type="scientific">Cyclocybe aegerita</name>
    <name type="common">Black poplar mushroom</name>
    <name type="synonym">Agrocybe aegerita</name>
    <dbReference type="NCBI Taxonomy" id="1973307"/>
    <lineage>
        <taxon>Eukaryota</taxon>
        <taxon>Fungi</taxon>
        <taxon>Dikarya</taxon>
        <taxon>Basidiomycota</taxon>
        <taxon>Agaricomycotina</taxon>
        <taxon>Agaricomycetes</taxon>
        <taxon>Agaricomycetidae</taxon>
        <taxon>Agaricales</taxon>
        <taxon>Agaricineae</taxon>
        <taxon>Bolbitiaceae</taxon>
        <taxon>Cyclocybe</taxon>
    </lineage>
</organism>
<keyword evidence="3" id="KW-1185">Reference proteome</keyword>
<protein>
    <submittedName>
        <fullName evidence="2">Uncharacterized protein</fullName>
    </submittedName>
</protein>